<protein>
    <submittedName>
        <fullName evidence="2">Patatin-like phospholipase domain-containing protein 4</fullName>
    </submittedName>
</protein>
<gene>
    <name evidence="2" type="primary">LOC110309714</name>
</gene>
<name>A0A6P5R739_MUSCR</name>
<dbReference type="KEGG" id="mcal:110309714"/>
<dbReference type="RefSeq" id="XP_021038102.1">
    <property type="nucleotide sequence ID" value="XM_021182443.1"/>
</dbReference>
<dbReference type="GO" id="GO:0005737">
    <property type="term" value="C:cytoplasm"/>
    <property type="evidence" value="ECO:0007669"/>
    <property type="project" value="TreeGrafter"/>
</dbReference>
<dbReference type="GO" id="GO:0005811">
    <property type="term" value="C:lipid droplet"/>
    <property type="evidence" value="ECO:0007669"/>
    <property type="project" value="TreeGrafter"/>
</dbReference>
<dbReference type="GO" id="GO:0016020">
    <property type="term" value="C:membrane"/>
    <property type="evidence" value="ECO:0007669"/>
    <property type="project" value="TreeGrafter"/>
</dbReference>
<dbReference type="AlphaFoldDB" id="A0A6P5R739"/>
<proteinExistence type="predicted"/>
<organism evidence="1 2">
    <name type="scientific">Mus caroli</name>
    <name type="common">Ryukyu mouse</name>
    <name type="synonym">Ricefield mouse</name>
    <dbReference type="NCBI Taxonomy" id="10089"/>
    <lineage>
        <taxon>Eukaryota</taxon>
        <taxon>Metazoa</taxon>
        <taxon>Chordata</taxon>
        <taxon>Craniata</taxon>
        <taxon>Vertebrata</taxon>
        <taxon>Euteleostomi</taxon>
        <taxon>Mammalia</taxon>
        <taxon>Eutheria</taxon>
        <taxon>Euarchontoglires</taxon>
        <taxon>Glires</taxon>
        <taxon>Rodentia</taxon>
        <taxon>Myomorpha</taxon>
        <taxon>Muroidea</taxon>
        <taxon>Muridae</taxon>
        <taxon>Murinae</taxon>
        <taxon>Mus</taxon>
        <taxon>Mus</taxon>
    </lineage>
</organism>
<evidence type="ECO:0000313" key="2">
    <source>
        <dbReference type="RefSeq" id="XP_021038102.1"/>
    </source>
</evidence>
<dbReference type="InterPro" id="IPR033562">
    <property type="entry name" value="PLPL"/>
</dbReference>
<accession>A0A6P5R739</accession>
<dbReference type="GeneID" id="110309714"/>
<dbReference type="GO" id="GO:0019433">
    <property type="term" value="P:triglyceride catabolic process"/>
    <property type="evidence" value="ECO:0007669"/>
    <property type="project" value="TreeGrafter"/>
</dbReference>
<keyword evidence="1" id="KW-1185">Reference proteome</keyword>
<dbReference type="GO" id="GO:0055088">
    <property type="term" value="P:lipid homeostasis"/>
    <property type="evidence" value="ECO:0007669"/>
    <property type="project" value="TreeGrafter"/>
</dbReference>
<dbReference type="Proteomes" id="UP000515126">
    <property type="component" value="Chromosome 14"/>
</dbReference>
<sequence>MEDVGETTEIGRYLIFLRDRPRFLVLTEVLDAENSEPMEWEPKAWMRLHTHVPAPQLWVDGGLTDSLPLLPMGHIVTFSPLSGQAEVLSLDVGWPGMCVRVAKQDVTVSVANLVRVQQALFPPGLQMLEAIYCRGMTDTVRFLHREPWDQ</sequence>
<dbReference type="PANTHER" id="PTHR12406:SF7">
    <property type="entry name" value="PATATIN-LIKE PHOSPHOLIPASE DOMAIN-CONTAINING PROTEIN 4"/>
    <property type="match status" value="1"/>
</dbReference>
<evidence type="ECO:0000313" key="1">
    <source>
        <dbReference type="Proteomes" id="UP000515126"/>
    </source>
</evidence>
<dbReference type="GO" id="GO:0004806">
    <property type="term" value="F:triacylglycerol lipase activity"/>
    <property type="evidence" value="ECO:0007669"/>
    <property type="project" value="TreeGrafter"/>
</dbReference>
<dbReference type="PANTHER" id="PTHR12406">
    <property type="entry name" value="CALCIUM-INDEPENDENT PHOSPHOLIPASE A2 IPLA2 -RELATED"/>
    <property type="match status" value="1"/>
</dbReference>
<reference evidence="2" key="1">
    <citation type="submission" date="2025-08" db="UniProtKB">
        <authorList>
            <consortium name="RefSeq"/>
        </authorList>
    </citation>
    <scope>IDENTIFICATION</scope>
</reference>